<proteinExistence type="predicted"/>
<dbReference type="Proteomes" id="UP000053099">
    <property type="component" value="Unassembled WGS sequence"/>
</dbReference>
<protein>
    <recommendedName>
        <fullName evidence="4">Replication protein</fullName>
    </recommendedName>
</protein>
<dbReference type="PATRIC" id="fig|37636.3.peg.348"/>
<feature type="region of interest" description="Disordered" evidence="1">
    <location>
        <begin position="57"/>
        <end position="76"/>
    </location>
</feature>
<dbReference type="EMBL" id="LJJR01000015">
    <property type="protein sequence ID" value="KPD31538.1"/>
    <property type="molecule type" value="Genomic_DNA"/>
</dbReference>
<sequence length="403" mass="44262">MTPKEVRENGYQKPEVNEGISAAGRAFLEALVRRKRARGEELPPLYMRLLGGIPEAPAAPEGAGEAPLTAPSHPLPVPLSSLPPELLYAPGSLAQELPAPTTTPSSPLEVADRLLAKGEAEGALPPLSERALRVYRILLALGVARLRELLGERRPPKSLSQLTVFVPNDLLIAALGIPSASLYRALGELTQRGLISRRAWRVPATLRGKTGFYAAGTLYAVRLPHRSRRPRLEAEDFRHPWRDLEGDIERGKTAWRVVRESKDNPLKEDAEVLELLLGFALSPEARKTALAIDSLTVLLRAKPAERQRRVEELALGLAKEFKDPGSVKFYAWLLWGALRAEMYGLRPGALDLLAWAIARVREALAASWGARGKVRRPGALLAHLLKEQGLLSLLQKAPQWRVA</sequence>
<dbReference type="AlphaFoldDB" id="A0A0N1KPD7"/>
<organism evidence="2 3">
    <name type="scientific">Thermus scotoductus</name>
    <dbReference type="NCBI Taxonomy" id="37636"/>
    <lineage>
        <taxon>Bacteria</taxon>
        <taxon>Thermotogati</taxon>
        <taxon>Deinococcota</taxon>
        <taxon>Deinococci</taxon>
        <taxon>Thermales</taxon>
        <taxon>Thermaceae</taxon>
        <taxon>Thermus</taxon>
    </lineage>
</organism>
<reference evidence="2 3" key="1">
    <citation type="submission" date="2015-09" db="EMBL/GenBank/DDBJ databases">
        <title>Draft genome sequence of Thermus scotoductus strain K1 isolated from a geothermal spring in Nagorno-Karabakh, Armenia.</title>
        <authorList>
            <person name="Saghatelyan A."/>
            <person name="Poghosyan L."/>
            <person name="Panosyan H."/>
            <person name="Birkeland N.-K."/>
        </authorList>
    </citation>
    <scope>NUCLEOTIDE SEQUENCE [LARGE SCALE GENOMIC DNA]</scope>
    <source>
        <strain evidence="2 3">K1</strain>
    </source>
</reference>
<evidence type="ECO:0000256" key="1">
    <source>
        <dbReference type="SAM" id="MobiDB-lite"/>
    </source>
</evidence>
<name>A0A0N1KPD7_THESC</name>
<evidence type="ECO:0000313" key="2">
    <source>
        <dbReference type="EMBL" id="KPD31538.1"/>
    </source>
</evidence>
<evidence type="ECO:0000313" key="3">
    <source>
        <dbReference type="Proteomes" id="UP000053099"/>
    </source>
</evidence>
<comment type="caution">
    <text evidence="2">The sequence shown here is derived from an EMBL/GenBank/DDBJ whole genome shotgun (WGS) entry which is preliminary data.</text>
</comment>
<accession>A0A0N1KPD7</accession>
<evidence type="ECO:0008006" key="4">
    <source>
        <dbReference type="Google" id="ProtNLM"/>
    </source>
</evidence>
<gene>
    <name evidence="2" type="ORF">AN926_06420</name>
</gene>